<dbReference type="GO" id="GO:0004383">
    <property type="term" value="F:guanylate cyclase activity"/>
    <property type="evidence" value="ECO:0007669"/>
    <property type="project" value="UniProtKB-EC"/>
</dbReference>
<dbReference type="Pfam" id="PF00211">
    <property type="entry name" value="Guanylate_cyc"/>
    <property type="match status" value="1"/>
</dbReference>
<dbReference type="Gene3D" id="3.30.70.1230">
    <property type="entry name" value="Nucleotide cyclase"/>
    <property type="match status" value="1"/>
</dbReference>
<keyword evidence="14" id="KW-1185">Reference proteome</keyword>
<dbReference type="EC" id="4.6.1.2" evidence="2"/>
<dbReference type="InterPro" id="IPR000719">
    <property type="entry name" value="Prot_kinase_dom"/>
</dbReference>
<comment type="caution">
    <text evidence="13">The sequence shown here is derived from an EMBL/GenBank/DDBJ whole genome shotgun (WGS) entry which is preliminary data.</text>
</comment>
<dbReference type="Pfam" id="PF07714">
    <property type="entry name" value="PK_Tyr_Ser-Thr"/>
    <property type="match status" value="1"/>
</dbReference>
<dbReference type="Proteomes" id="UP001314263">
    <property type="component" value="Unassembled WGS sequence"/>
</dbReference>
<dbReference type="InterPro" id="IPR001054">
    <property type="entry name" value="A/G_cyclase"/>
</dbReference>
<dbReference type="PANTHER" id="PTHR11920">
    <property type="entry name" value="GUANYLYL CYCLASE"/>
    <property type="match status" value="1"/>
</dbReference>
<feature type="signal peptide" evidence="10">
    <location>
        <begin position="1"/>
        <end position="18"/>
    </location>
</feature>
<evidence type="ECO:0000256" key="1">
    <source>
        <dbReference type="ARBA" id="ARBA00004167"/>
    </source>
</evidence>
<evidence type="ECO:0000256" key="10">
    <source>
        <dbReference type="SAM" id="SignalP"/>
    </source>
</evidence>
<dbReference type="GO" id="GO:0001653">
    <property type="term" value="F:peptide receptor activity"/>
    <property type="evidence" value="ECO:0007669"/>
    <property type="project" value="TreeGrafter"/>
</dbReference>
<organism evidence="13 14">
    <name type="scientific">Coccomyxa viridis</name>
    <dbReference type="NCBI Taxonomy" id="1274662"/>
    <lineage>
        <taxon>Eukaryota</taxon>
        <taxon>Viridiplantae</taxon>
        <taxon>Chlorophyta</taxon>
        <taxon>core chlorophytes</taxon>
        <taxon>Trebouxiophyceae</taxon>
        <taxon>Trebouxiophyceae incertae sedis</taxon>
        <taxon>Coccomyxaceae</taxon>
        <taxon>Coccomyxa</taxon>
    </lineage>
</organism>
<feature type="domain" description="Guanylate cyclase" evidence="12">
    <location>
        <begin position="741"/>
        <end position="872"/>
    </location>
</feature>
<proteinExistence type="predicted"/>
<feature type="transmembrane region" description="Helical" evidence="9">
    <location>
        <begin position="366"/>
        <end position="391"/>
    </location>
</feature>
<evidence type="ECO:0000313" key="14">
    <source>
        <dbReference type="Proteomes" id="UP001314263"/>
    </source>
</evidence>
<name>A0AAV1I1R6_9CHLO</name>
<evidence type="ECO:0000259" key="11">
    <source>
        <dbReference type="PROSITE" id="PS50011"/>
    </source>
</evidence>
<keyword evidence="5 9" id="KW-1133">Transmembrane helix</keyword>
<evidence type="ECO:0000256" key="4">
    <source>
        <dbReference type="ARBA" id="ARBA00022741"/>
    </source>
</evidence>
<sequence>MLWTFLYTVFWGFLIVCGQPLTPAFQIRLPPINSSLTRFSVAVQSNEPSLLAPDYSETFKAVSDALMLPLDVQAYTNDDDLFAAVANGSVDAIVSSGSTFMCMAYRFGVSPVASLIGLAAGQPSPYVAGAIVVRSSDTTITGLPSLVGKSIACPGLTQLAWCQSQWLVLHEAGLELFQVAGAVLYGADSLTILSDVAAGSIDVGFVAAGQLEELGAAGKLDLNEFRLLNGMTGGYPYGRSTPLYPGFLVSLSPGVDVRVMAIAEATLLGILPDSSAAQAGLYSTFTTPDDYSQVHNLQADIGALYPNGSCLDDKRILDQLTCPTGQLRSSGICSDSRFVCPQEYTCLCSLCVPYTRSRFGELTLPGFLAVVILSAFILLFAALATGFHFFYRINEIPFHSLEIDCDHPHVAGTSSCGRVIRGRYLGLDVCVKRACQKLGRAPSVFDKDTPESAPSSWLLLDAIHRAISHIRQRHQMWRAKKRVVMRHDNLVECLGVSHGPTGNDVLVVNRWMAVGSLYDLLGNITFYVGTQLTMSIMKDVAEGLEFLHGMGCYGKDLDSQHLLLDDNYTCHIGTSARNQSRAPRAKLRLAPEILRGGSATAQSDVYSYGCFMYEILFRAEPYEGEDIDTVIGCILDTDADTPKRPIMSTKRRSSLVSSLNSPLQGLMLSCWAPDPGQRPTLGSVLHMLQEMAPVGTSLADRLLSERNVNQDLLRSLFPIDDVREALQRKERVPILEHPAVTICFANVVGYTNVYSGLHPRDVVAMLDTMYKGLDSLVQRYNLFKVETVGDIFFCCGNLLNDQPDHAAAITQFALEALSLTTSCHMQDIGGEQIMLRIGVHSGPVVSTVVGNPQTNPRYCLFGDTVNIASRMESSSEPGRIQCSDYTAALLGVTELWNRVRKRPGRQEIKGKGAMKTHWVLSDNDLTMERLQKRFIDKLHPRTSQASMDIFTV</sequence>
<dbReference type="SUPFAM" id="SSF55073">
    <property type="entry name" value="Nucleotide cyclase"/>
    <property type="match status" value="1"/>
</dbReference>
<dbReference type="SMART" id="SM00044">
    <property type="entry name" value="CYCc"/>
    <property type="match status" value="1"/>
</dbReference>
<evidence type="ECO:0000256" key="3">
    <source>
        <dbReference type="ARBA" id="ARBA00022692"/>
    </source>
</evidence>
<keyword evidence="7" id="KW-0456">Lyase</keyword>
<protein>
    <recommendedName>
        <fullName evidence="2">guanylate cyclase</fullName>
        <ecNumber evidence="2">4.6.1.2</ecNumber>
    </recommendedName>
</protein>
<feature type="domain" description="Protein kinase" evidence="11">
    <location>
        <begin position="405"/>
        <end position="692"/>
    </location>
</feature>
<dbReference type="SUPFAM" id="SSF56112">
    <property type="entry name" value="Protein kinase-like (PK-like)"/>
    <property type="match status" value="1"/>
</dbReference>
<dbReference type="CDD" id="cd07302">
    <property type="entry name" value="CHD"/>
    <property type="match status" value="1"/>
</dbReference>
<dbReference type="PANTHER" id="PTHR11920:SF335">
    <property type="entry name" value="GUANYLATE CYCLASE"/>
    <property type="match status" value="1"/>
</dbReference>
<dbReference type="InterPro" id="IPR050401">
    <property type="entry name" value="Cyclic_nucleotide_synthase"/>
</dbReference>
<keyword evidence="10" id="KW-0732">Signal</keyword>
<dbReference type="EMBL" id="CAUYUE010000004">
    <property type="protein sequence ID" value="CAK0766665.1"/>
    <property type="molecule type" value="Genomic_DNA"/>
</dbReference>
<evidence type="ECO:0000256" key="8">
    <source>
        <dbReference type="ARBA" id="ARBA00023293"/>
    </source>
</evidence>
<dbReference type="PROSITE" id="PS50125">
    <property type="entry name" value="GUANYLATE_CYCLASE_2"/>
    <property type="match status" value="1"/>
</dbReference>
<dbReference type="Pfam" id="PF12974">
    <property type="entry name" value="Phosphonate-bd"/>
    <property type="match status" value="1"/>
</dbReference>
<keyword evidence="8" id="KW-0141">cGMP biosynthesis</keyword>
<evidence type="ECO:0000313" key="13">
    <source>
        <dbReference type="EMBL" id="CAK0766665.1"/>
    </source>
</evidence>
<evidence type="ECO:0000256" key="6">
    <source>
        <dbReference type="ARBA" id="ARBA00023136"/>
    </source>
</evidence>
<reference evidence="13 14" key="1">
    <citation type="submission" date="2023-10" db="EMBL/GenBank/DDBJ databases">
        <authorList>
            <person name="Maclean D."/>
            <person name="Macfadyen A."/>
        </authorList>
    </citation>
    <scope>NUCLEOTIDE SEQUENCE [LARGE SCALE GENOMIC DNA]</scope>
</reference>
<dbReference type="GO" id="GO:0007168">
    <property type="term" value="P:receptor guanylyl cyclase signaling pathway"/>
    <property type="evidence" value="ECO:0007669"/>
    <property type="project" value="TreeGrafter"/>
</dbReference>
<evidence type="ECO:0000259" key="12">
    <source>
        <dbReference type="PROSITE" id="PS50125"/>
    </source>
</evidence>
<accession>A0AAV1I1R6</accession>
<feature type="chain" id="PRO_5043651213" description="guanylate cyclase" evidence="10">
    <location>
        <begin position="19"/>
        <end position="952"/>
    </location>
</feature>
<dbReference type="Gene3D" id="1.10.510.10">
    <property type="entry name" value="Transferase(Phosphotransferase) domain 1"/>
    <property type="match status" value="1"/>
</dbReference>
<dbReference type="InterPro" id="IPR011009">
    <property type="entry name" value="Kinase-like_dom_sf"/>
</dbReference>
<keyword evidence="6 9" id="KW-0472">Membrane</keyword>
<dbReference type="GO" id="GO:0005524">
    <property type="term" value="F:ATP binding"/>
    <property type="evidence" value="ECO:0007669"/>
    <property type="project" value="InterPro"/>
</dbReference>
<comment type="subcellular location">
    <subcellularLocation>
        <location evidence="1">Membrane</location>
        <topology evidence="1">Single-pass membrane protein</topology>
    </subcellularLocation>
</comment>
<evidence type="ECO:0000256" key="5">
    <source>
        <dbReference type="ARBA" id="ARBA00022989"/>
    </source>
</evidence>
<dbReference type="AlphaFoldDB" id="A0AAV1I1R6"/>
<keyword evidence="4" id="KW-0547">Nucleotide-binding</keyword>
<dbReference type="InterPro" id="IPR029787">
    <property type="entry name" value="Nucleotide_cyclase"/>
</dbReference>
<evidence type="ECO:0000256" key="7">
    <source>
        <dbReference type="ARBA" id="ARBA00023239"/>
    </source>
</evidence>
<dbReference type="GO" id="GO:0005886">
    <property type="term" value="C:plasma membrane"/>
    <property type="evidence" value="ECO:0007669"/>
    <property type="project" value="TreeGrafter"/>
</dbReference>
<dbReference type="SUPFAM" id="SSF53850">
    <property type="entry name" value="Periplasmic binding protein-like II"/>
    <property type="match status" value="1"/>
</dbReference>
<evidence type="ECO:0000256" key="2">
    <source>
        <dbReference type="ARBA" id="ARBA00012202"/>
    </source>
</evidence>
<evidence type="ECO:0000256" key="9">
    <source>
        <dbReference type="SAM" id="Phobius"/>
    </source>
</evidence>
<dbReference type="GO" id="GO:0004672">
    <property type="term" value="F:protein kinase activity"/>
    <property type="evidence" value="ECO:0007669"/>
    <property type="project" value="InterPro"/>
</dbReference>
<dbReference type="GO" id="GO:0035556">
    <property type="term" value="P:intracellular signal transduction"/>
    <property type="evidence" value="ECO:0007669"/>
    <property type="project" value="InterPro"/>
</dbReference>
<gene>
    <name evidence="13" type="ORF">CVIRNUC_003382</name>
</gene>
<dbReference type="GO" id="GO:0004016">
    <property type="term" value="F:adenylate cyclase activity"/>
    <property type="evidence" value="ECO:0007669"/>
    <property type="project" value="TreeGrafter"/>
</dbReference>
<dbReference type="PROSITE" id="PS50011">
    <property type="entry name" value="PROTEIN_KINASE_DOM"/>
    <property type="match status" value="1"/>
</dbReference>
<keyword evidence="3 9" id="KW-0812">Transmembrane</keyword>
<dbReference type="InterPro" id="IPR001245">
    <property type="entry name" value="Ser-Thr/Tyr_kinase_cat_dom"/>
</dbReference>